<evidence type="ECO:0000313" key="4">
    <source>
        <dbReference type="RefSeq" id="XP_048330432.2"/>
    </source>
</evidence>
<accession>A0ABM3IKT3</accession>
<sequence length="726" mass="81522">MKTSSFLGKVKEKLRVLSFFSKTAKPQQFNVVQTNISIRKECLKGHLDTARALFDEMPYRTFVSWNTMISGYSKWGRYDDALSLVSVMHRSNIRLDETTFSTTLSACARSRSLDDGKVAHCLILKSGFESFELVGSALLYFYSTSFQIENAKRVFDELYAGNDVLWTLMLVGYVQCNLLSDAMDVFVKMPKRDVVAWTTLISGYSKSGFGGCEKALELFRWMRRDGEVMPNEFTFDSVIRVCGSLGVLSEGKMVHGLVIKFGFEFDHSIGGALIEFYCHCEAIDCAKRVYESIGNPCLNASNSLIAGLVSSDKIKDAEMVFHRLKEKDPVSYNLMIKGFAISGQVEESKKLFLKMPHRTIISSNIMISVYSRNGEIDKALNLFEETKGERNPVTWNSMISGYAQNHQLEEALKLYLTMHRLSIDRTRSTFSALFYVCSCLGSLQLGQSLHAQLTKTAFESNVYVGTSLIDMYSKCGSITDARTAFLCISSPNVAAWTALIYGYAHHGLGSVALLLFEHMLQQGISPNGATFVGILCACTRAGLVDEGMRIFRSMEKCYKVKPTLEHYACVVDLLGRSGRLQEAVEFIRVMPIEADEVIWIALLNACWFWKDMKLGERVAEKIFSLNPKPVSAYVILSNIYAVLGKWSEKMEARKRLRDLEVKKGPGRSWIELNNRVHVFSVGDRTHPHCSMIDATLEQLTANINSIIQSDCVSMPIMDAHSNIILS</sequence>
<dbReference type="InterPro" id="IPR046960">
    <property type="entry name" value="PPR_At4g14850-like_plant"/>
</dbReference>
<dbReference type="RefSeq" id="XP_048330432.2">
    <property type="nucleotide sequence ID" value="XM_048474475.2"/>
</dbReference>
<proteinExistence type="predicted"/>
<reference evidence="4" key="2">
    <citation type="submission" date="2025-08" db="UniProtKB">
        <authorList>
            <consortium name="RefSeq"/>
        </authorList>
    </citation>
    <scope>IDENTIFICATION</scope>
    <source>
        <tissue evidence="4">Seedling</tissue>
    </source>
</reference>
<dbReference type="InterPro" id="IPR011990">
    <property type="entry name" value="TPR-like_helical_dom_sf"/>
</dbReference>
<feature type="repeat" description="PPR" evidence="2">
    <location>
        <begin position="328"/>
        <end position="362"/>
    </location>
</feature>
<dbReference type="PROSITE" id="PS51375">
    <property type="entry name" value="PPR"/>
    <property type="match status" value="5"/>
</dbReference>
<feature type="repeat" description="PPR" evidence="2">
    <location>
        <begin position="61"/>
        <end position="95"/>
    </location>
</feature>
<name>A0ABM3IKT3_ZIZJJ</name>
<protein>
    <submittedName>
        <fullName evidence="4">Pentatricopeptide repeat-containing protein At2g13600</fullName>
    </submittedName>
</protein>
<dbReference type="PANTHER" id="PTHR47926">
    <property type="entry name" value="PENTATRICOPEPTIDE REPEAT-CONTAINING PROTEIN"/>
    <property type="match status" value="1"/>
</dbReference>
<evidence type="ECO:0000313" key="3">
    <source>
        <dbReference type="Proteomes" id="UP001652623"/>
    </source>
</evidence>
<feature type="repeat" description="PPR" evidence="2">
    <location>
        <begin position="391"/>
        <end position="425"/>
    </location>
</feature>
<dbReference type="Proteomes" id="UP001652623">
    <property type="component" value="Chromosome 2"/>
</dbReference>
<evidence type="ECO:0000256" key="2">
    <source>
        <dbReference type="PROSITE-ProRule" id="PRU00708"/>
    </source>
</evidence>
<dbReference type="InterPro" id="IPR046848">
    <property type="entry name" value="E_motif"/>
</dbReference>
<keyword evidence="1" id="KW-0677">Repeat</keyword>
<reference evidence="3" key="1">
    <citation type="submission" date="2025-05" db="UniProtKB">
        <authorList>
            <consortium name="RefSeq"/>
        </authorList>
    </citation>
    <scope>NUCLEOTIDE SEQUENCE [LARGE SCALE GENOMIC DNA]</scope>
</reference>
<dbReference type="Gene3D" id="1.25.40.10">
    <property type="entry name" value="Tetratricopeptide repeat domain"/>
    <property type="match status" value="5"/>
</dbReference>
<dbReference type="SUPFAM" id="SSF48452">
    <property type="entry name" value="TPR-like"/>
    <property type="match status" value="1"/>
</dbReference>
<keyword evidence="3" id="KW-1185">Reference proteome</keyword>
<feature type="repeat" description="PPR" evidence="2">
    <location>
        <begin position="492"/>
        <end position="526"/>
    </location>
</feature>
<dbReference type="InterPro" id="IPR002885">
    <property type="entry name" value="PPR_rpt"/>
</dbReference>
<evidence type="ECO:0000256" key="1">
    <source>
        <dbReference type="ARBA" id="ARBA00022737"/>
    </source>
</evidence>
<gene>
    <name evidence="4" type="primary">LOC125422521</name>
</gene>
<dbReference type="Pfam" id="PF01535">
    <property type="entry name" value="PPR"/>
    <property type="match status" value="3"/>
</dbReference>
<dbReference type="PANTHER" id="PTHR47926:SF347">
    <property type="entry name" value="PENTATRICOPEPTIDE REPEAT-CONTAINING PROTEIN"/>
    <property type="match status" value="1"/>
</dbReference>
<organism evidence="3 4">
    <name type="scientific">Ziziphus jujuba</name>
    <name type="common">Chinese jujube</name>
    <name type="synonym">Ziziphus sativa</name>
    <dbReference type="NCBI Taxonomy" id="326968"/>
    <lineage>
        <taxon>Eukaryota</taxon>
        <taxon>Viridiplantae</taxon>
        <taxon>Streptophyta</taxon>
        <taxon>Embryophyta</taxon>
        <taxon>Tracheophyta</taxon>
        <taxon>Spermatophyta</taxon>
        <taxon>Magnoliopsida</taxon>
        <taxon>eudicotyledons</taxon>
        <taxon>Gunneridae</taxon>
        <taxon>Pentapetalae</taxon>
        <taxon>rosids</taxon>
        <taxon>fabids</taxon>
        <taxon>Rosales</taxon>
        <taxon>Rhamnaceae</taxon>
        <taxon>Paliureae</taxon>
        <taxon>Ziziphus</taxon>
    </lineage>
</organism>
<dbReference type="Pfam" id="PF13041">
    <property type="entry name" value="PPR_2"/>
    <property type="match status" value="4"/>
</dbReference>
<feature type="repeat" description="PPR" evidence="2">
    <location>
        <begin position="193"/>
        <end position="229"/>
    </location>
</feature>
<dbReference type="Pfam" id="PF20431">
    <property type="entry name" value="E_motif"/>
    <property type="match status" value="1"/>
</dbReference>
<dbReference type="NCBIfam" id="TIGR00756">
    <property type="entry name" value="PPR"/>
    <property type="match status" value="6"/>
</dbReference>
<dbReference type="GeneID" id="125422521"/>